<evidence type="ECO:0000313" key="1">
    <source>
        <dbReference type="EMBL" id="CAB4140923.1"/>
    </source>
</evidence>
<reference evidence="1" key="1">
    <citation type="submission" date="2020-04" db="EMBL/GenBank/DDBJ databases">
        <authorList>
            <person name="Chiriac C."/>
            <person name="Salcher M."/>
            <person name="Ghai R."/>
            <person name="Kavagutti S V."/>
        </authorList>
    </citation>
    <scope>NUCLEOTIDE SEQUENCE</scope>
</reference>
<gene>
    <name evidence="1" type="ORF">UFOVP401_22</name>
</gene>
<dbReference type="EMBL" id="LR796384">
    <property type="protein sequence ID" value="CAB4140923.1"/>
    <property type="molecule type" value="Genomic_DNA"/>
</dbReference>
<sequence length="137" mass="15891">MRPEDIAEAQAALGETPHKALFRGYIVSTECYTVFHEQSRKPLAMFAYQITEPKVSATVWLLAANGLLDHRMEFARKSRAWVSYFQTKAPLLYNMVDQRNTLHIRWLDWVGFKFVRVIPEWGKGRLPFVEFARTGNG</sequence>
<name>A0A6J5M612_9CAUD</name>
<proteinExistence type="predicted"/>
<accession>A0A6J5M612</accession>
<protein>
    <submittedName>
        <fullName evidence="1">Uncharacterized protein</fullName>
    </submittedName>
</protein>
<organism evidence="1">
    <name type="scientific">uncultured Caudovirales phage</name>
    <dbReference type="NCBI Taxonomy" id="2100421"/>
    <lineage>
        <taxon>Viruses</taxon>
        <taxon>Duplodnaviria</taxon>
        <taxon>Heunggongvirae</taxon>
        <taxon>Uroviricota</taxon>
        <taxon>Caudoviricetes</taxon>
        <taxon>Peduoviridae</taxon>
        <taxon>Maltschvirus</taxon>
        <taxon>Maltschvirus maltsch</taxon>
    </lineage>
</organism>